<dbReference type="EMBL" id="JAQQWM010000006">
    <property type="protein sequence ID" value="KAK8060036.1"/>
    <property type="molecule type" value="Genomic_DNA"/>
</dbReference>
<dbReference type="Proteomes" id="UP001446871">
    <property type="component" value="Unassembled WGS sequence"/>
</dbReference>
<gene>
    <name evidence="1" type="ORF">PG996_009966</name>
</gene>
<keyword evidence="2" id="KW-1185">Reference proteome</keyword>
<reference evidence="1 2" key="1">
    <citation type="submission" date="2023-01" db="EMBL/GenBank/DDBJ databases">
        <title>Analysis of 21 Apiospora genomes using comparative genomics revels a genus with tremendous synthesis potential of carbohydrate active enzymes and secondary metabolites.</title>
        <authorList>
            <person name="Sorensen T."/>
        </authorList>
    </citation>
    <scope>NUCLEOTIDE SEQUENCE [LARGE SCALE GENOMIC DNA]</scope>
    <source>
        <strain evidence="1 2">CBS 83171</strain>
    </source>
</reference>
<name>A0ABR1UPR5_9PEZI</name>
<proteinExistence type="predicted"/>
<protein>
    <submittedName>
        <fullName evidence="1">Uncharacterized protein</fullName>
    </submittedName>
</protein>
<evidence type="ECO:0000313" key="2">
    <source>
        <dbReference type="Proteomes" id="UP001446871"/>
    </source>
</evidence>
<comment type="caution">
    <text evidence="1">The sequence shown here is derived from an EMBL/GenBank/DDBJ whole genome shotgun (WGS) entry which is preliminary data.</text>
</comment>
<organism evidence="1 2">
    <name type="scientific">Apiospora saccharicola</name>
    <dbReference type="NCBI Taxonomy" id="335842"/>
    <lineage>
        <taxon>Eukaryota</taxon>
        <taxon>Fungi</taxon>
        <taxon>Dikarya</taxon>
        <taxon>Ascomycota</taxon>
        <taxon>Pezizomycotina</taxon>
        <taxon>Sordariomycetes</taxon>
        <taxon>Xylariomycetidae</taxon>
        <taxon>Amphisphaeriales</taxon>
        <taxon>Apiosporaceae</taxon>
        <taxon>Apiospora</taxon>
    </lineage>
</organism>
<evidence type="ECO:0000313" key="1">
    <source>
        <dbReference type="EMBL" id="KAK8060036.1"/>
    </source>
</evidence>
<sequence length="243" mass="28376">MAQVCRESRYLLHPVKPETDSLKTMTQQRESIIKKGLTWGWDCWGGWDWFNADLDSIFLPETVLWLNMGLEALDVLDRIVGPVKHVLVPWDPEEHGRVLSQTNYPAALINLPELETVGFVMATRRLKRCAHARWPVLPYALDIDNEDDVKDVLAILGDKAEFFRLHIHYYRSYGVNDPSVVQFWDLSKQSLQREWMVELKCWDSVGLDDDMEDKEYVANSLTPEWVHENIGRCSEFQRIIMLE</sequence>
<accession>A0ABR1UPR5</accession>